<dbReference type="InterPro" id="IPR041588">
    <property type="entry name" value="Integrase_H2C2"/>
</dbReference>
<dbReference type="RefSeq" id="XP_058337018.1">
    <property type="nucleotide sequence ID" value="XM_058492228.1"/>
</dbReference>
<gene>
    <name evidence="3" type="ORF">O0I10_012294</name>
</gene>
<evidence type="ECO:0000259" key="2">
    <source>
        <dbReference type="PROSITE" id="PS50994"/>
    </source>
</evidence>
<dbReference type="Gene3D" id="3.30.420.10">
    <property type="entry name" value="Ribonuclease H-like superfamily/Ribonuclease H"/>
    <property type="match status" value="1"/>
</dbReference>
<dbReference type="AlphaFoldDB" id="A0AAD7URB2"/>
<reference evidence="3 4" key="1">
    <citation type="submission" date="2023-03" db="EMBL/GenBank/DDBJ databases">
        <title>Genome sequence of Lichtheimia ornata CBS 291.66.</title>
        <authorList>
            <person name="Mohabir J.T."/>
            <person name="Shea T.P."/>
            <person name="Kurbessoian T."/>
            <person name="Berby B."/>
            <person name="Fontaine J."/>
            <person name="Livny J."/>
            <person name="Gnirke A."/>
            <person name="Stajich J.E."/>
            <person name="Cuomo C.A."/>
        </authorList>
    </citation>
    <scope>NUCLEOTIDE SEQUENCE [LARGE SCALE GENOMIC DNA]</scope>
    <source>
        <strain evidence="3">CBS 291.66</strain>
    </source>
</reference>
<dbReference type="Pfam" id="PF00665">
    <property type="entry name" value="rve"/>
    <property type="match status" value="1"/>
</dbReference>
<dbReference type="Gene3D" id="1.10.340.70">
    <property type="match status" value="1"/>
</dbReference>
<dbReference type="InterPro" id="IPR036397">
    <property type="entry name" value="RNaseH_sf"/>
</dbReference>
<dbReference type="GO" id="GO:0003676">
    <property type="term" value="F:nucleic acid binding"/>
    <property type="evidence" value="ECO:0007669"/>
    <property type="project" value="InterPro"/>
</dbReference>
<evidence type="ECO:0000313" key="4">
    <source>
        <dbReference type="Proteomes" id="UP001234581"/>
    </source>
</evidence>
<dbReference type="InterPro" id="IPR001584">
    <property type="entry name" value="Integrase_cat-core"/>
</dbReference>
<feature type="domain" description="Integrase catalytic" evidence="2">
    <location>
        <begin position="128"/>
        <end position="290"/>
    </location>
</feature>
<keyword evidence="4" id="KW-1185">Reference proteome</keyword>
<evidence type="ECO:0000313" key="3">
    <source>
        <dbReference type="EMBL" id="KAJ8652104.1"/>
    </source>
</evidence>
<dbReference type="PROSITE" id="PS50994">
    <property type="entry name" value="INTEGRASE"/>
    <property type="match status" value="1"/>
</dbReference>
<comment type="caution">
    <text evidence="3">The sequence shown here is derived from an EMBL/GenBank/DDBJ whole genome shotgun (WGS) entry which is preliminary data.</text>
</comment>
<dbReference type="GeneID" id="83219669"/>
<dbReference type="PANTHER" id="PTHR37984:SF15">
    <property type="entry name" value="INTEGRASE CATALYTIC DOMAIN-CONTAINING PROTEIN"/>
    <property type="match status" value="1"/>
</dbReference>
<organism evidence="3 4">
    <name type="scientific">Lichtheimia ornata</name>
    <dbReference type="NCBI Taxonomy" id="688661"/>
    <lineage>
        <taxon>Eukaryota</taxon>
        <taxon>Fungi</taxon>
        <taxon>Fungi incertae sedis</taxon>
        <taxon>Mucoromycota</taxon>
        <taxon>Mucoromycotina</taxon>
        <taxon>Mucoromycetes</taxon>
        <taxon>Mucorales</taxon>
        <taxon>Lichtheimiaceae</taxon>
        <taxon>Lichtheimia</taxon>
    </lineage>
</organism>
<dbReference type="GO" id="GO:0015074">
    <property type="term" value="P:DNA integration"/>
    <property type="evidence" value="ECO:0007669"/>
    <property type="project" value="InterPro"/>
</dbReference>
<dbReference type="SUPFAM" id="SSF53098">
    <property type="entry name" value="Ribonuclease H-like"/>
    <property type="match status" value="1"/>
</dbReference>
<sequence>MEYPSYLALYYYLKNGRYPRDSSESVKRRIRKQAAKYEAYGGKVYRKTEVEDELGPELLHEGRVDEVIKAVHEEGHFGVRNTYRRVCLQYEAPNLKDRVERYVKACHTCQIRKRLPRKRNAPARPIPIRSDPFYMVGCDAVGPTLNPSPSGNRYILVAVDYLTKWPMARAVARIDEETTAKFLFEEVVERYGVPNYLLTDRGSNFTSRYVHNFLKNLGCRHLTTTSYRRQTNGCCERLNQTLVNTIAKLAQDEDKLDRWDEFVGPALMAIRTMPSDATGYTPAYLLYGREMRTPATWPPPRQDFVLGEEYLYIAERAEHIKRALETIREDARNKAEMEKQRNKKRYDQTVLDREKFAVGEQVLMKDQTPPSKFHARWLGPLTVTGITDYGVYYLTGPGGRKIRGAVNGDMLIPYRHHKRLIPDIQVRRAEHQFQAWLERQEY</sequence>
<dbReference type="InterPro" id="IPR012337">
    <property type="entry name" value="RNaseH-like_sf"/>
</dbReference>
<dbReference type="Pfam" id="PF17921">
    <property type="entry name" value="Integrase_H2C2"/>
    <property type="match status" value="1"/>
</dbReference>
<dbReference type="FunFam" id="3.30.420.10:FF:000032">
    <property type="entry name" value="Retrovirus-related Pol polyprotein from transposon 297-like Protein"/>
    <property type="match status" value="1"/>
</dbReference>
<accession>A0AAD7URB2</accession>
<dbReference type="EMBL" id="JARTCD010000119">
    <property type="protein sequence ID" value="KAJ8652104.1"/>
    <property type="molecule type" value="Genomic_DNA"/>
</dbReference>
<protein>
    <recommendedName>
        <fullName evidence="2">Integrase catalytic domain-containing protein</fullName>
    </recommendedName>
</protein>
<proteinExistence type="predicted"/>
<dbReference type="Proteomes" id="UP001234581">
    <property type="component" value="Unassembled WGS sequence"/>
</dbReference>
<dbReference type="InterPro" id="IPR050951">
    <property type="entry name" value="Retrovirus_Pol_polyprotein"/>
</dbReference>
<keyword evidence="1" id="KW-0175">Coiled coil</keyword>
<feature type="coiled-coil region" evidence="1">
    <location>
        <begin position="314"/>
        <end position="341"/>
    </location>
</feature>
<name>A0AAD7URB2_9FUNG</name>
<dbReference type="GO" id="GO:0005634">
    <property type="term" value="C:nucleus"/>
    <property type="evidence" value="ECO:0007669"/>
    <property type="project" value="UniProtKB-ARBA"/>
</dbReference>
<dbReference type="PANTHER" id="PTHR37984">
    <property type="entry name" value="PROTEIN CBG26694"/>
    <property type="match status" value="1"/>
</dbReference>
<evidence type="ECO:0000256" key="1">
    <source>
        <dbReference type="SAM" id="Coils"/>
    </source>
</evidence>